<accession>A0A0D2WLC6</accession>
<dbReference type="InParanoid" id="A0A0D2WLC6"/>
<proteinExistence type="predicted"/>
<keyword evidence="2" id="KW-1185">Reference proteome</keyword>
<reference evidence="2" key="1">
    <citation type="submission" date="2011-02" db="EMBL/GenBank/DDBJ databases">
        <title>The Genome Sequence of Capsaspora owczarzaki ATCC 30864.</title>
        <authorList>
            <person name="Russ C."/>
            <person name="Cuomo C."/>
            <person name="Burger G."/>
            <person name="Gray M.W."/>
            <person name="Holland P.W.H."/>
            <person name="King N."/>
            <person name="Lang F.B.F."/>
            <person name="Roger A.J."/>
            <person name="Ruiz-Trillo I."/>
            <person name="Young S.K."/>
            <person name="Zeng Q."/>
            <person name="Gargeya S."/>
            <person name="Alvarado L."/>
            <person name="Berlin A."/>
            <person name="Chapman S.B."/>
            <person name="Chen Z."/>
            <person name="Freedman E."/>
            <person name="Gellesch M."/>
            <person name="Goldberg J."/>
            <person name="Griggs A."/>
            <person name="Gujja S."/>
            <person name="Heilman E."/>
            <person name="Heiman D."/>
            <person name="Howarth C."/>
            <person name="Mehta T."/>
            <person name="Neiman D."/>
            <person name="Pearson M."/>
            <person name="Roberts A."/>
            <person name="Saif S."/>
            <person name="Shea T."/>
            <person name="Shenoy N."/>
            <person name="Sisk P."/>
            <person name="Stolte C."/>
            <person name="Sykes S."/>
            <person name="White J."/>
            <person name="Yandava C."/>
            <person name="Haas B."/>
            <person name="Nusbaum C."/>
            <person name="Birren B."/>
        </authorList>
    </citation>
    <scope>NUCLEOTIDE SEQUENCE</scope>
    <source>
        <strain evidence="2">ATCC 30864</strain>
    </source>
</reference>
<dbReference type="AlphaFoldDB" id="A0A0D2WLC6"/>
<dbReference type="Proteomes" id="UP000008743">
    <property type="component" value="Unassembled WGS sequence"/>
</dbReference>
<dbReference type="EMBL" id="KE346362">
    <property type="protein sequence ID" value="KJE91360.1"/>
    <property type="molecule type" value="Genomic_DNA"/>
</dbReference>
<evidence type="ECO:0000313" key="1">
    <source>
        <dbReference type="EMBL" id="KJE91360.1"/>
    </source>
</evidence>
<organism evidence="1 2">
    <name type="scientific">Capsaspora owczarzaki (strain ATCC 30864)</name>
    <dbReference type="NCBI Taxonomy" id="595528"/>
    <lineage>
        <taxon>Eukaryota</taxon>
        <taxon>Filasterea</taxon>
        <taxon>Capsaspora</taxon>
    </lineage>
</organism>
<name>A0A0D2WLC6_CAPO3</name>
<dbReference type="RefSeq" id="XP_004349254.1">
    <property type="nucleotide sequence ID" value="XM_004349204.2"/>
</dbReference>
<protein>
    <submittedName>
        <fullName evidence="1">Uncharacterized protein</fullName>
    </submittedName>
</protein>
<gene>
    <name evidence="1" type="ORF">CAOG_002504</name>
</gene>
<sequence length="198" mass="19795">MFKNIIGAIGKKVVESATKSAAGAGAGAGAPEGGVGLAAAKEVKARVVSSGTSGSSGSSSERAAVASSSSSTASSSSDAAGSAQSAWSLAQSLLGTLGGRAGAGAGGGAGIPGMDTSKLLMGLFRLSSETRAELTRHVSDPTVMKLMQEIQPMAKDPAKLVQYISSQPPHVVEKLTKLSTFVAGNKELRDLFESTIRK</sequence>
<evidence type="ECO:0000313" key="2">
    <source>
        <dbReference type="Proteomes" id="UP000008743"/>
    </source>
</evidence>